<dbReference type="Gene3D" id="2.30.30.40">
    <property type="entry name" value="SH3 Domains"/>
    <property type="match status" value="2"/>
</dbReference>
<dbReference type="OMA" id="NVQCYLQ"/>
<dbReference type="PROSITE" id="PS50010">
    <property type="entry name" value="DH_2"/>
    <property type="match status" value="1"/>
</dbReference>
<dbReference type="SUPFAM" id="SSF103657">
    <property type="entry name" value="BAR/IMD domain-like"/>
    <property type="match status" value="1"/>
</dbReference>
<evidence type="ECO:0000313" key="15">
    <source>
        <dbReference type="Proteomes" id="UP000314986"/>
    </source>
</evidence>
<dbReference type="PANTHER" id="PTHR22834">
    <property type="entry name" value="NUCLEAR FUSION PROTEIN FUS2"/>
    <property type="match status" value="1"/>
</dbReference>
<evidence type="ECO:0000256" key="8">
    <source>
        <dbReference type="PROSITE-ProRule" id="PRU00192"/>
    </source>
</evidence>
<comment type="subcellular location">
    <subcellularLocation>
        <location evidence="1">Cell junction</location>
    </subcellularLocation>
    <subcellularLocation>
        <location evidence="2">Golgi apparatus</location>
        <location evidence="2">Golgi stack</location>
    </subcellularLocation>
</comment>
<dbReference type="GO" id="GO:0035556">
    <property type="term" value="P:intracellular signal transduction"/>
    <property type="evidence" value="ECO:0007669"/>
    <property type="project" value="InterPro"/>
</dbReference>
<evidence type="ECO:0000256" key="6">
    <source>
        <dbReference type="ARBA" id="ARBA00022949"/>
    </source>
</evidence>
<accession>A0A4W3JHX3</accession>
<keyword evidence="15" id="KW-1185">Reference proteome</keyword>
<feature type="domain" description="SH3" evidence="11">
    <location>
        <begin position="603"/>
        <end position="666"/>
    </location>
</feature>
<dbReference type="PROSITE" id="PS51021">
    <property type="entry name" value="BAR"/>
    <property type="match status" value="1"/>
</dbReference>
<evidence type="ECO:0000259" key="12">
    <source>
        <dbReference type="PROSITE" id="PS50010"/>
    </source>
</evidence>
<dbReference type="PROSITE" id="PS50002">
    <property type="entry name" value="SH3"/>
    <property type="match status" value="2"/>
</dbReference>
<reference evidence="14" key="4">
    <citation type="submission" date="2025-08" db="UniProtKB">
        <authorList>
            <consortium name="Ensembl"/>
        </authorList>
    </citation>
    <scope>IDENTIFICATION</scope>
</reference>
<sequence length="806" mass="92393">MDTSGDSAAPSAKEGSGSKKKNLSFFRPRLYILERRRTDTIIAESSAAAEEEKSSNLRRSQSDRTEYSRKLKEKMTPHAIPETVTSALDLEEQRQRKMARRSKIIKELVQTERDYLSDLELCISEVVQPLRKKQVESLDVDGLFSNIESVCQISATLLSLLEEATADDEPEMQVIGEVFLQIKTPLEEVYKIYCYHHNDANTLLEMYEKEEDLQQHLRNQVNELKKIYHEQRSSTLLDMGSILIKPVQRVMKYPLLLSELLNSTPDLHADYKPVKEALAAVKEINMNINELKRRKDLVMKYKNCDEDESLRHRLSKLNIRSIVKKSNRVTSHLKILTGGEHQVKDEIFDREEKMFRNLEKAVRLCAKNTSCYLQNIQEGILLAVQNVHDLQKILRDSNHVNGTYLQELKNSQSSFEHFKDNLERQVVMPLAALQTLFSGPQKLIQKRYDKMLDYISRLERSESVKERKAAEELNLAKKDYEALNAQLVEELQKFNKAARTVLNNCIYCFTAAFRDHMTSALLASPAVKHLPASLSMSIGNRQSQVFEEIHHLWFVKEFSTGTQRLVERRLSSDERLKKRLSTSIPDAPHQTEDHRSKLLSEHSPEKLFQAKRKFNAAQEQDVCLYEGEIVAILEQQDPMGSTSRWLVDTGMTQGYVYSSFLRPYNLACGQNVTSAVRYTPNGDFDDFNLFVSPHSGDTNSVKSLLFRGSNGNSSVNGCQEGIPPIPEPVPKERSDDSSSDLGEHEIFYAVYSFQARNEHELSLQEQERVRILKFSDLSGNKDWWLAEAKGQKGYVPANHLGRMSYA</sequence>
<evidence type="ECO:0000256" key="7">
    <source>
        <dbReference type="ARBA" id="ARBA00032587"/>
    </source>
</evidence>
<dbReference type="Proteomes" id="UP000314986">
    <property type="component" value="Unassembled WGS sequence"/>
</dbReference>
<dbReference type="GO" id="GO:0005795">
    <property type="term" value="C:Golgi stack"/>
    <property type="evidence" value="ECO:0007669"/>
    <property type="project" value="UniProtKB-SubCell"/>
</dbReference>
<evidence type="ECO:0000256" key="1">
    <source>
        <dbReference type="ARBA" id="ARBA00004282"/>
    </source>
</evidence>
<dbReference type="GeneID" id="103177675"/>
<feature type="domain" description="DH" evidence="12">
    <location>
        <begin position="100"/>
        <end position="291"/>
    </location>
</feature>
<dbReference type="SUPFAM" id="SSF50044">
    <property type="entry name" value="SH3-domain"/>
    <property type="match status" value="2"/>
</dbReference>
<dbReference type="OrthoDB" id="6244550at2759"/>
<dbReference type="InterPro" id="IPR027267">
    <property type="entry name" value="AH/BAR_dom_sf"/>
</dbReference>
<keyword evidence="6" id="KW-0965">Cell junction</keyword>
<dbReference type="Gene3D" id="1.20.1270.60">
    <property type="entry name" value="Arfaptin homology (AH) domain/BAR domain"/>
    <property type="match status" value="1"/>
</dbReference>
<dbReference type="InterPro" id="IPR004148">
    <property type="entry name" value="BAR_dom"/>
</dbReference>
<evidence type="ECO:0000259" key="13">
    <source>
        <dbReference type="PROSITE" id="PS51021"/>
    </source>
</evidence>
<dbReference type="SMART" id="SM00721">
    <property type="entry name" value="BAR"/>
    <property type="match status" value="1"/>
</dbReference>
<evidence type="ECO:0000256" key="4">
    <source>
        <dbReference type="ARBA" id="ARBA00022443"/>
    </source>
</evidence>
<evidence type="ECO:0000256" key="10">
    <source>
        <dbReference type="SAM" id="MobiDB-lite"/>
    </source>
</evidence>
<dbReference type="SMART" id="SM00326">
    <property type="entry name" value="SH3"/>
    <property type="match status" value="2"/>
</dbReference>
<name>A0A4W3JHX3_CALMI</name>
<dbReference type="CDD" id="cd00160">
    <property type="entry name" value="RhoGEF"/>
    <property type="match status" value="1"/>
</dbReference>
<proteinExistence type="predicted"/>
<dbReference type="PANTHER" id="PTHR22834:SF17">
    <property type="entry name" value="RHO GUANINE NUCLEOTIDE EXCHANGE FACTOR 38"/>
    <property type="match status" value="1"/>
</dbReference>
<dbReference type="SMART" id="SM00325">
    <property type="entry name" value="RhoGEF"/>
    <property type="match status" value="1"/>
</dbReference>
<feature type="region of interest" description="Disordered" evidence="10">
    <location>
        <begin position="712"/>
        <end position="739"/>
    </location>
</feature>
<protein>
    <recommendedName>
        <fullName evidence="3">Dynamin-binding protein</fullName>
    </recommendedName>
    <alternativeName>
        <fullName evidence="7">Scaffold protein Tuba</fullName>
    </alternativeName>
</protein>
<dbReference type="FunFam" id="1.20.1270.60:FF:000061">
    <property type="entry name" value="Rho guanine nucleotide exchange factor 38"/>
    <property type="match status" value="1"/>
</dbReference>
<feature type="domain" description="BAR" evidence="13">
    <location>
        <begin position="333"/>
        <end position="547"/>
    </location>
</feature>
<feature type="region of interest" description="Disordered" evidence="10">
    <location>
        <begin position="45"/>
        <end position="74"/>
    </location>
</feature>
<reference evidence="14" key="5">
    <citation type="submission" date="2025-09" db="UniProtKB">
        <authorList>
            <consortium name="Ensembl"/>
        </authorList>
    </citation>
    <scope>IDENTIFICATION</scope>
</reference>
<reference evidence="15" key="2">
    <citation type="journal article" date="2007" name="PLoS Biol.">
        <title>Survey sequencing and comparative analysis of the elephant shark (Callorhinchus milii) genome.</title>
        <authorList>
            <person name="Venkatesh B."/>
            <person name="Kirkness E.F."/>
            <person name="Loh Y.H."/>
            <person name="Halpern A.L."/>
            <person name="Lee A.P."/>
            <person name="Johnson J."/>
            <person name="Dandona N."/>
            <person name="Viswanathan L.D."/>
            <person name="Tay A."/>
            <person name="Venter J.C."/>
            <person name="Strausberg R.L."/>
            <person name="Brenner S."/>
        </authorList>
    </citation>
    <scope>NUCLEOTIDE SEQUENCE [LARGE SCALE GENOMIC DNA]</scope>
</reference>
<gene>
    <name evidence="14" type="primary">arhgef38</name>
</gene>
<feature type="domain" description="SH3" evidence="11">
    <location>
        <begin position="742"/>
        <end position="805"/>
    </location>
</feature>
<feature type="coiled-coil region" evidence="9">
    <location>
        <begin position="466"/>
        <end position="497"/>
    </location>
</feature>
<dbReference type="Pfam" id="PF14604">
    <property type="entry name" value="SH3_9"/>
    <property type="match status" value="1"/>
</dbReference>
<evidence type="ECO:0000259" key="11">
    <source>
        <dbReference type="PROSITE" id="PS50002"/>
    </source>
</evidence>
<dbReference type="InterPro" id="IPR051492">
    <property type="entry name" value="Dynamin-Rho_GEF"/>
</dbReference>
<evidence type="ECO:0000256" key="5">
    <source>
        <dbReference type="ARBA" id="ARBA00022658"/>
    </source>
</evidence>
<dbReference type="STRING" id="7868.ENSCMIP00000039026"/>
<evidence type="ECO:0000256" key="9">
    <source>
        <dbReference type="SAM" id="Coils"/>
    </source>
</evidence>
<dbReference type="InterPro" id="IPR035899">
    <property type="entry name" value="DBL_dom_sf"/>
</dbReference>
<dbReference type="SUPFAM" id="SSF48065">
    <property type="entry name" value="DBL homology domain (DH-domain)"/>
    <property type="match status" value="1"/>
</dbReference>
<keyword evidence="9" id="KW-0175">Coiled coil</keyword>
<feature type="compositionally biased region" description="Basic and acidic residues" evidence="10">
    <location>
        <begin position="589"/>
        <end position="598"/>
    </location>
</feature>
<dbReference type="PROSITE" id="PS00741">
    <property type="entry name" value="DH_1"/>
    <property type="match status" value="1"/>
</dbReference>
<organism evidence="14 15">
    <name type="scientific">Callorhinchus milii</name>
    <name type="common">Ghost shark</name>
    <dbReference type="NCBI Taxonomy" id="7868"/>
    <lineage>
        <taxon>Eukaryota</taxon>
        <taxon>Metazoa</taxon>
        <taxon>Chordata</taxon>
        <taxon>Craniata</taxon>
        <taxon>Vertebrata</taxon>
        <taxon>Chondrichthyes</taxon>
        <taxon>Holocephali</taxon>
        <taxon>Chimaeriformes</taxon>
        <taxon>Callorhinchidae</taxon>
        <taxon>Callorhinchus</taxon>
    </lineage>
</organism>
<dbReference type="GO" id="GO:0005085">
    <property type="term" value="F:guanyl-nucleotide exchange factor activity"/>
    <property type="evidence" value="ECO:0007669"/>
    <property type="project" value="UniProtKB-KW"/>
</dbReference>
<feature type="region of interest" description="Disordered" evidence="10">
    <location>
        <begin position="579"/>
        <end position="598"/>
    </location>
</feature>
<evidence type="ECO:0000313" key="14">
    <source>
        <dbReference type="Ensembl" id="ENSCMIP00000039026.1"/>
    </source>
</evidence>
<keyword evidence="5" id="KW-0344">Guanine-nucleotide releasing factor</keyword>
<evidence type="ECO:0000256" key="2">
    <source>
        <dbReference type="ARBA" id="ARBA00004348"/>
    </source>
</evidence>
<keyword evidence="4 8" id="KW-0728">SH3 domain</keyword>
<dbReference type="InParanoid" id="A0A4W3JHX3"/>
<dbReference type="GeneTree" id="ENSGT00950000183088"/>
<feature type="region of interest" description="Disordered" evidence="10">
    <location>
        <begin position="1"/>
        <end position="20"/>
    </location>
</feature>
<dbReference type="GO" id="GO:0070161">
    <property type="term" value="C:anchoring junction"/>
    <property type="evidence" value="ECO:0007669"/>
    <property type="project" value="UniProtKB-SubCell"/>
</dbReference>
<dbReference type="Gene3D" id="1.20.900.10">
    <property type="entry name" value="Dbl homology (DH) domain"/>
    <property type="match status" value="1"/>
</dbReference>
<dbReference type="Ensembl" id="ENSCMIT00000039590.1">
    <property type="protein sequence ID" value="ENSCMIP00000039026.1"/>
    <property type="gene ID" value="ENSCMIG00000016372.1"/>
</dbReference>
<reference evidence="15" key="3">
    <citation type="journal article" date="2014" name="Nature">
        <title>Elephant shark genome provides unique insights into gnathostome evolution.</title>
        <authorList>
            <consortium name="International Elephant Shark Genome Sequencing Consortium"/>
            <person name="Venkatesh B."/>
            <person name="Lee A.P."/>
            <person name="Ravi V."/>
            <person name="Maurya A.K."/>
            <person name="Lian M.M."/>
            <person name="Swann J.B."/>
            <person name="Ohta Y."/>
            <person name="Flajnik M.F."/>
            <person name="Sutoh Y."/>
            <person name="Kasahara M."/>
            <person name="Hoon S."/>
            <person name="Gangu V."/>
            <person name="Roy S.W."/>
            <person name="Irimia M."/>
            <person name="Korzh V."/>
            <person name="Kondrychyn I."/>
            <person name="Lim Z.W."/>
            <person name="Tay B.H."/>
            <person name="Tohari S."/>
            <person name="Kong K.W."/>
            <person name="Ho S."/>
            <person name="Lorente-Galdos B."/>
            <person name="Quilez J."/>
            <person name="Marques-Bonet T."/>
            <person name="Raney B.J."/>
            <person name="Ingham P.W."/>
            <person name="Tay A."/>
            <person name="Hillier L.W."/>
            <person name="Minx P."/>
            <person name="Boehm T."/>
            <person name="Wilson R.K."/>
            <person name="Brenner S."/>
            <person name="Warren W.C."/>
        </authorList>
    </citation>
    <scope>NUCLEOTIDE SEQUENCE [LARGE SCALE GENOMIC DNA]</scope>
</reference>
<dbReference type="Pfam" id="PF00621">
    <property type="entry name" value="RhoGEF"/>
    <property type="match status" value="1"/>
</dbReference>
<dbReference type="FunFam" id="2.30.30.40:FF:000066">
    <property type="entry name" value="dynamin-binding protein isoform X1"/>
    <property type="match status" value="1"/>
</dbReference>
<feature type="compositionally biased region" description="Basic and acidic residues" evidence="10">
    <location>
        <begin position="50"/>
        <end position="74"/>
    </location>
</feature>
<dbReference type="InterPro" id="IPR001452">
    <property type="entry name" value="SH3_domain"/>
</dbReference>
<dbReference type="InterPro" id="IPR000219">
    <property type="entry name" value="DH_dom"/>
</dbReference>
<dbReference type="RefSeq" id="XP_042188153.1">
    <property type="nucleotide sequence ID" value="XM_042332219.1"/>
</dbReference>
<dbReference type="InterPro" id="IPR001331">
    <property type="entry name" value="GDS_CDC24_CS"/>
</dbReference>
<dbReference type="InterPro" id="IPR036028">
    <property type="entry name" value="SH3-like_dom_sf"/>
</dbReference>
<reference evidence="15" key="1">
    <citation type="journal article" date="2006" name="Science">
        <title>Ancient noncoding elements conserved in the human genome.</title>
        <authorList>
            <person name="Venkatesh B."/>
            <person name="Kirkness E.F."/>
            <person name="Loh Y.H."/>
            <person name="Halpern A.L."/>
            <person name="Lee A.P."/>
            <person name="Johnson J."/>
            <person name="Dandona N."/>
            <person name="Viswanathan L.D."/>
            <person name="Tay A."/>
            <person name="Venter J.C."/>
            <person name="Strausberg R.L."/>
            <person name="Brenner S."/>
        </authorList>
    </citation>
    <scope>NUCLEOTIDE SEQUENCE [LARGE SCALE GENOMIC DNA]</scope>
</reference>
<evidence type="ECO:0000256" key="3">
    <source>
        <dbReference type="ARBA" id="ARBA00018186"/>
    </source>
</evidence>
<feature type="compositionally biased region" description="Basic and acidic residues" evidence="10">
    <location>
        <begin position="729"/>
        <end position="739"/>
    </location>
</feature>
<dbReference type="AlphaFoldDB" id="A0A4W3JHX3"/>